<reference evidence="12 13" key="1">
    <citation type="journal article" date="2016" name="Proc. Natl. Acad. Sci. U.S.A.">
        <title>Comparative genomics of biotechnologically important yeasts.</title>
        <authorList>
            <person name="Riley R."/>
            <person name="Haridas S."/>
            <person name="Wolfe K.H."/>
            <person name="Lopes M.R."/>
            <person name="Hittinger C.T."/>
            <person name="Goeker M."/>
            <person name="Salamov A.A."/>
            <person name="Wisecaver J.H."/>
            <person name="Long T.M."/>
            <person name="Calvey C.H."/>
            <person name="Aerts A.L."/>
            <person name="Barry K.W."/>
            <person name="Choi C."/>
            <person name="Clum A."/>
            <person name="Coughlan A.Y."/>
            <person name="Deshpande S."/>
            <person name="Douglass A.P."/>
            <person name="Hanson S.J."/>
            <person name="Klenk H.-P."/>
            <person name="LaButti K.M."/>
            <person name="Lapidus A."/>
            <person name="Lindquist E.A."/>
            <person name="Lipzen A.M."/>
            <person name="Meier-Kolthoff J.P."/>
            <person name="Ohm R.A."/>
            <person name="Otillar R.P."/>
            <person name="Pangilinan J.L."/>
            <person name="Peng Y."/>
            <person name="Rokas A."/>
            <person name="Rosa C.A."/>
            <person name="Scheuner C."/>
            <person name="Sibirny A.A."/>
            <person name="Slot J.C."/>
            <person name="Stielow J.B."/>
            <person name="Sun H."/>
            <person name="Kurtzman C.P."/>
            <person name="Blackwell M."/>
            <person name="Grigoriev I.V."/>
            <person name="Jeffries T.W."/>
        </authorList>
    </citation>
    <scope>NUCLEOTIDE SEQUENCE [LARGE SCALE GENOMIC DNA]</scope>
    <source>
        <strain evidence="12 13">NRRL Y-11557</strain>
    </source>
</reference>
<feature type="transmembrane region" description="Helical" evidence="11">
    <location>
        <begin position="639"/>
        <end position="660"/>
    </location>
</feature>
<feature type="transmembrane region" description="Helical" evidence="11">
    <location>
        <begin position="569"/>
        <end position="587"/>
    </location>
</feature>
<proteinExistence type="inferred from homology"/>
<evidence type="ECO:0000256" key="1">
    <source>
        <dbReference type="ARBA" id="ARBA00004477"/>
    </source>
</evidence>
<feature type="transmembrane region" description="Helical" evidence="11">
    <location>
        <begin position="447"/>
        <end position="467"/>
    </location>
</feature>
<evidence type="ECO:0000256" key="5">
    <source>
        <dbReference type="ARBA" id="ARBA00022679"/>
    </source>
</evidence>
<dbReference type="OrthoDB" id="272139at2759"/>
<name>A0A1E3QI81_LIPST</name>
<comment type="pathway">
    <text evidence="2">Glycolipid biosynthesis; glycosylphosphatidylinositol-anchor biosynthesis.</text>
</comment>
<feature type="transmembrane region" description="Helical" evidence="11">
    <location>
        <begin position="709"/>
        <end position="731"/>
    </location>
</feature>
<keyword evidence="13" id="KW-1185">Reference proteome</keyword>
<dbReference type="InterPro" id="IPR039524">
    <property type="entry name" value="PIGO/GPI13"/>
</dbReference>
<keyword evidence="7" id="KW-0256">Endoplasmic reticulum</keyword>
<protein>
    <submittedName>
        <fullName evidence="12">Uncharacterized protein</fullName>
    </submittedName>
</protein>
<evidence type="ECO:0000256" key="6">
    <source>
        <dbReference type="ARBA" id="ARBA00022692"/>
    </source>
</evidence>
<evidence type="ECO:0000256" key="11">
    <source>
        <dbReference type="SAM" id="Phobius"/>
    </source>
</evidence>
<feature type="transmembrane region" description="Helical" evidence="11">
    <location>
        <begin position="955"/>
        <end position="977"/>
    </location>
</feature>
<keyword evidence="5" id="KW-0808">Transferase</keyword>
<dbReference type="PANTHER" id="PTHR23071:SF1">
    <property type="entry name" value="GPI ETHANOLAMINE PHOSPHATE TRANSFERASE 3"/>
    <property type="match status" value="1"/>
</dbReference>
<dbReference type="InterPro" id="IPR017850">
    <property type="entry name" value="Alkaline_phosphatase_core_sf"/>
</dbReference>
<keyword evidence="10" id="KW-0325">Glycoprotein</keyword>
<dbReference type="PANTHER" id="PTHR23071">
    <property type="entry name" value="PHOSPHATIDYLINOSITOL GLYCAN"/>
    <property type="match status" value="1"/>
</dbReference>
<dbReference type="Proteomes" id="UP000094385">
    <property type="component" value="Unassembled WGS sequence"/>
</dbReference>
<keyword evidence="6 11" id="KW-0812">Transmembrane</keyword>
<dbReference type="GO" id="GO:0006506">
    <property type="term" value="P:GPI anchor biosynthetic process"/>
    <property type="evidence" value="ECO:0007669"/>
    <property type="project" value="UniProtKB-UniPathway"/>
</dbReference>
<evidence type="ECO:0000256" key="4">
    <source>
        <dbReference type="ARBA" id="ARBA00022502"/>
    </source>
</evidence>
<dbReference type="Pfam" id="PF01663">
    <property type="entry name" value="Phosphodiest"/>
    <property type="match status" value="1"/>
</dbReference>
<dbReference type="UniPathway" id="UPA00196"/>
<accession>A0A1E3QI81</accession>
<evidence type="ECO:0000256" key="2">
    <source>
        <dbReference type="ARBA" id="ARBA00004687"/>
    </source>
</evidence>
<feature type="transmembrane region" description="Helical" evidence="11">
    <location>
        <begin position="924"/>
        <end position="943"/>
    </location>
</feature>
<keyword evidence="9 11" id="KW-0472">Membrane</keyword>
<feature type="transmembrane region" description="Helical" evidence="11">
    <location>
        <begin position="508"/>
        <end position="526"/>
    </location>
</feature>
<dbReference type="GO" id="GO:0051377">
    <property type="term" value="F:mannose-ethanolamine phosphotransferase activity"/>
    <property type="evidence" value="ECO:0007669"/>
    <property type="project" value="EnsemblFungi"/>
</dbReference>
<dbReference type="InterPro" id="IPR002591">
    <property type="entry name" value="Phosphodiest/P_Trfase"/>
</dbReference>
<keyword evidence="8 11" id="KW-1133">Transmembrane helix</keyword>
<feature type="transmembrane region" description="Helical" evidence="11">
    <location>
        <begin position="877"/>
        <end position="898"/>
    </location>
</feature>
<dbReference type="EMBL" id="KV454289">
    <property type="protein sequence ID" value="ODQ76697.1"/>
    <property type="molecule type" value="Genomic_DNA"/>
</dbReference>
<keyword evidence="4" id="KW-0337">GPI-anchor biosynthesis</keyword>
<evidence type="ECO:0000256" key="9">
    <source>
        <dbReference type="ARBA" id="ARBA00023136"/>
    </source>
</evidence>
<feature type="transmembrane region" description="Helical" evidence="11">
    <location>
        <begin position="31"/>
        <end position="54"/>
    </location>
</feature>
<feature type="transmembrane region" description="Helical" evidence="11">
    <location>
        <begin position="479"/>
        <end position="501"/>
    </location>
</feature>
<evidence type="ECO:0000256" key="10">
    <source>
        <dbReference type="ARBA" id="ARBA00023180"/>
    </source>
</evidence>
<dbReference type="STRING" id="675824.A0A1E3QI81"/>
<organism evidence="12 13">
    <name type="scientific">Lipomyces starkeyi NRRL Y-11557</name>
    <dbReference type="NCBI Taxonomy" id="675824"/>
    <lineage>
        <taxon>Eukaryota</taxon>
        <taxon>Fungi</taxon>
        <taxon>Dikarya</taxon>
        <taxon>Ascomycota</taxon>
        <taxon>Saccharomycotina</taxon>
        <taxon>Lipomycetes</taxon>
        <taxon>Lipomycetales</taxon>
        <taxon>Lipomycetaceae</taxon>
        <taxon>Lipomyces</taxon>
    </lineage>
</organism>
<dbReference type="Gene3D" id="3.40.720.10">
    <property type="entry name" value="Alkaline Phosphatase, subunit A"/>
    <property type="match status" value="1"/>
</dbReference>
<dbReference type="SUPFAM" id="SSF53649">
    <property type="entry name" value="Alkaline phosphatase-like"/>
    <property type="match status" value="1"/>
</dbReference>
<feature type="transmembrane region" description="Helical" evidence="11">
    <location>
        <begin position="824"/>
        <end position="845"/>
    </location>
</feature>
<feature type="transmembrane region" description="Helical" evidence="11">
    <location>
        <begin position="781"/>
        <end position="812"/>
    </location>
</feature>
<evidence type="ECO:0000313" key="13">
    <source>
        <dbReference type="Proteomes" id="UP000094385"/>
    </source>
</evidence>
<dbReference type="AlphaFoldDB" id="A0A1E3QI81"/>
<gene>
    <name evidence="12" type="ORF">LIPSTDRAFT_141087</name>
</gene>
<evidence type="ECO:0000256" key="3">
    <source>
        <dbReference type="ARBA" id="ARBA00008695"/>
    </source>
</evidence>
<evidence type="ECO:0000256" key="8">
    <source>
        <dbReference type="ARBA" id="ARBA00022989"/>
    </source>
</evidence>
<feature type="transmembrane region" description="Helical" evidence="11">
    <location>
        <begin position="538"/>
        <end position="557"/>
    </location>
</feature>
<dbReference type="InterPro" id="IPR037675">
    <property type="entry name" value="PIG-O_N"/>
</dbReference>
<evidence type="ECO:0000256" key="7">
    <source>
        <dbReference type="ARBA" id="ARBA00022824"/>
    </source>
</evidence>
<sequence>MPRSPRTIPASSVPRAHKHKSQLKHATRLSLLVPVWFLTLHLLALVLFALGFLLSRPILPDIAVKSASYSSPDVVLPRAFKRTVVILIDALRHDFIGSSGDGNEAYYLNALTTPLMLSVSQPEHAAVFKFIADPPTTTLQRLKALTTGSLPTFIDAGSNFNGAEVTEDSWIGQVLSSRGDGRTAFAGDDTWLSLFPSLSHGTYDKNLTFPYESFNVWDLHTVDAGVTSHIGPVLERRDEWDVLIAHYLGVDHAGHRFGPDTPQMKEKLLEMDAVVKNVVNAIKDDDETLLVVLGDHGMDEKGDHGGDSKGEVEAGLFLYSSRPFLAPVDQAETINQIDLVPTLSFLLDIPVPFNNLGSPIASAMLGPDRNFQQLASACRIVAEQIHGYRSHHPSFEGTAAVTEIYSAASEAWNTSKDYELISDLYLAYQKQNLKTCREMWARFDVPSMVAGIVVFVASFGTLIVFYATFDGSVECPSDYLNFLAPKIGLGGLTGLAVGAGLGYLQSRLAIATVFGLAMGSILGFVRGMNRLPSVKSPVSKWTVLALLSIILHGILFASNSYVVWEARSLSFLLVSFGFTLLAVSFRLPDTKIRATAVFHSLVFIIQSRVAEYPRVCREEQLPFCTSNFYASTASSVSSLTALIILFGTAVTLPAIIKSFLRTSASYEGSAPLWVGTGLRVVLLLVGLYWTLDYVEADPNSPAHVEQLKMYKYVVSRLLFGVTVVGAPLAWFRGVPLCLRVEMTNNQQKIKQAVQNGDVDTASKTSPVSVEIIGFGNTYGSLYLLLFVSIFAAVSLCMKPVGGIAMAGMVYQILTLLELGDVLDLFTISPIVTPTVIAIMGTQYYFATGHQATLASIQWDVAFLFTESIRPPLTHIALIFNTLGPFILAGLAVPLTVFYKLSPSPRDFRASEAIMGRVVRAGTGAMIYAGGLTLTSCIMTLILRRHLMVWKIFAPRFMLAGAAVIAIDLAIVASTFFAGKAIEGVYDVFG</sequence>
<comment type="similarity">
    <text evidence="3">Belongs to the PIGG/PIGN/PIGO family. PIGO subfamily.</text>
</comment>
<evidence type="ECO:0000313" key="12">
    <source>
        <dbReference type="EMBL" id="ODQ76697.1"/>
    </source>
</evidence>
<comment type="subcellular location">
    <subcellularLocation>
        <location evidence="1">Endoplasmic reticulum membrane</location>
        <topology evidence="1">Multi-pass membrane protein</topology>
    </subcellularLocation>
</comment>
<feature type="transmembrane region" description="Helical" evidence="11">
    <location>
        <begin position="672"/>
        <end position="689"/>
    </location>
</feature>
<dbReference type="CDD" id="cd16023">
    <property type="entry name" value="GPI_EPT_3"/>
    <property type="match status" value="1"/>
</dbReference>
<dbReference type="GO" id="GO:0005789">
    <property type="term" value="C:endoplasmic reticulum membrane"/>
    <property type="evidence" value="ECO:0007669"/>
    <property type="project" value="UniProtKB-SubCell"/>
</dbReference>